<dbReference type="AlphaFoldDB" id="A0A918CNI5"/>
<keyword evidence="3" id="KW-1185">Reference proteome</keyword>
<gene>
    <name evidence="2" type="ORF">GCM10010251_58070</name>
</gene>
<name>A0A918CNI5_9ACTN</name>
<dbReference type="Proteomes" id="UP000658320">
    <property type="component" value="Unassembled WGS sequence"/>
</dbReference>
<proteinExistence type="predicted"/>
<accession>A0A918CNI5</accession>
<organism evidence="2 3">
    <name type="scientific">Streptomyces aurantiogriseus</name>
    <dbReference type="NCBI Taxonomy" id="66870"/>
    <lineage>
        <taxon>Bacteria</taxon>
        <taxon>Bacillati</taxon>
        <taxon>Actinomycetota</taxon>
        <taxon>Actinomycetes</taxon>
        <taxon>Kitasatosporales</taxon>
        <taxon>Streptomycetaceae</taxon>
        <taxon>Streptomyces</taxon>
    </lineage>
</organism>
<evidence type="ECO:0000256" key="1">
    <source>
        <dbReference type="SAM" id="MobiDB-lite"/>
    </source>
</evidence>
<reference evidence="2" key="2">
    <citation type="submission" date="2020-09" db="EMBL/GenBank/DDBJ databases">
        <authorList>
            <person name="Sun Q."/>
            <person name="Ohkuma M."/>
        </authorList>
    </citation>
    <scope>NUCLEOTIDE SEQUENCE</scope>
    <source>
        <strain evidence="2">JCM 4346</strain>
    </source>
</reference>
<evidence type="ECO:0000313" key="2">
    <source>
        <dbReference type="EMBL" id="GGR34341.1"/>
    </source>
</evidence>
<dbReference type="EMBL" id="BMSX01000015">
    <property type="protein sequence ID" value="GGR34341.1"/>
    <property type="molecule type" value="Genomic_DNA"/>
</dbReference>
<feature type="compositionally biased region" description="Low complexity" evidence="1">
    <location>
        <begin position="1"/>
        <end position="14"/>
    </location>
</feature>
<feature type="region of interest" description="Disordered" evidence="1">
    <location>
        <begin position="1"/>
        <end position="28"/>
    </location>
</feature>
<protein>
    <submittedName>
        <fullName evidence="2">Uncharacterized protein</fullName>
    </submittedName>
</protein>
<comment type="caution">
    <text evidence="2">The sequence shown here is derived from an EMBL/GenBank/DDBJ whole genome shotgun (WGS) entry which is preliminary data.</text>
</comment>
<evidence type="ECO:0000313" key="3">
    <source>
        <dbReference type="Proteomes" id="UP000658320"/>
    </source>
</evidence>
<feature type="region of interest" description="Disordered" evidence="1">
    <location>
        <begin position="56"/>
        <end position="84"/>
    </location>
</feature>
<reference evidence="2" key="1">
    <citation type="journal article" date="2014" name="Int. J. Syst. Evol. Microbiol.">
        <title>Complete genome sequence of Corynebacterium casei LMG S-19264T (=DSM 44701T), isolated from a smear-ripened cheese.</title>
        <authorList>
            <consortium name="US DOE Joint Genome Institute (JGI-PGF)"/>
            <person name="Walter F."/>
            <person name="Albersmeier A."/>
            <person name="Kalinowski J."/>
            <person name="Ruckert C."/>
        </authorList>
    </citation>
    <scope>NUCLEOTIDE SEQUENCE</scope>
    <source>
        <strain evidence="2">JCM 4346</strain>
    </source>
</reference>
<sequence length="84" mass="9050">MNVAATGTAAARTSTHTEKGAYQRARASGRWTGCRAMGTGACRDVTLLNRRMVSFKPPIADRGGGGRDHPARARMSDKDPYTIR</sequence>
<feature type="compositionally biased region" description="Basic and acidic residues" evidence="1">
    <location>
        <begin position="64"/>
        <end position="84"/>
    </location>
</feature>